<dbReference type="PRINTS" id="PR00080">
    <property type="entry name" value="SDRFAMILY"/>
</dbReference>
<accession>A0A1I7DCG6</accession>
<protein>
    <submittedName>
        <fullName evidence="3">2-hydroxycyclohexanecarboxyl-CoA dehydrogenase</fullName>
    </submittedName>
</protein>
<dbReference type="PANTHER" id="PTHR42879">
    <property type="entry name" value="3-OXOACYL-(ACYL-CARRIER-PROTEIN) REDUCTASE"/>
    <property type="match status" value="1"/>
</dbReference>
<evidence type="ECO:0000313" key="4">
    <source>
        <dbReference type="Proteomes" id="UP000198844"/>
    </source>
</evidence>
<dbReference type="OrthoDB" id="9786435at2"/>
<dbReference type="RefSeq" id="WP_093635280.1">
    <property type="nucleotide sequence ID" value="NZ_FPBH01000009.1"/>
</dbReference>
<dbReference type="CDD" id="cd05233">
    <property type="entry name" value="SDR_c"/>
    <property type="match status" value="1"/>
</dbReference>
<dbReference type="FunFam" id="3.40.50.720:FF:000173">
    <property type="entry name" value="3-oxoacyl-[acyl-carrier protein] reductase"/>
    <property type="match status" value="1"/>
</dbReference>
<name>A0A1I7DCG6_9BURK</name>
<dbReference type="SUPFAM" id="SSF51735">
    <property type="entry name" value="NAD(P)-binding Rossmann-fold domains"/>
    <property type="match status" value="1"/>
</dbReference>
<comment type="similarity">
    <text evidence="1">Belongs to the short-chain dehydrogenases/reductases (SDR) family.</text>
</comment>
<dbReference type="EMBL" id="FPBH01000009">
    <property type="protein sequence ID" value="SFU09284.1"/>
    <property type="molecule type" value="Genomic_DNA"/>
</dbReference>
<dbReference type="InterPro" id="IPR002347">
    <property type="entry name" value="SDR_fam"/>
</dbReference>
<proteinExistence type="inferred from homology"/>
<sequence length="256" mass="27295">MNIDLKQRTAVVTGGASNIGRGISLQLADSGAQVIIVDKDVEQAQLTAALRPGRIRVMGCDLSEVGEVQALGQRLASEEQVAILVNNAGWVHSIEFAQKDLAQMDFEIRLNLLAPLVLTRLVLPGMLERHFGRIVSVASEAGRVGQRQQVAYSAAKGGVLGMTRSLAHEVGRYGVTVNAVSPAMTIPETADEIGQGSMQQSRNRPPEMMAKIIKSYPVGRVGHPRDIAGAVTFLVSDEAEFITGQTLPVNGGFVTT</sequence>
<evidence type="ECO:0000256" key="1">
    <source>
        <dbReference type="ARBA" id="ARBA00006484"/>
    </source>
</evidence>
<dbReference type="Proteomes" id="UP000198844">
    <property type="component" value="Unassembled WGS sequence"/>
</dbReference>
<dbReference type="InterPro" id="IPR020904">
    <property type="entry name" value="Sc_DH/Rdtase_CS"/>
</dbReference>
<gene>
    <name evidence="3" type="ORF">SAMN05192563_1009146</name>
</gene>
<dbReference type="GO" id="GO:0016491">
    <property type="term" value="F:oxidoreductase activity"/>
    <property type="evidence" value="ECO:0007669"/>
    <property type="project" value="UniProtKB-KW"/>
</dbReference>
<dbReference type="Pfam" id="PF13561">
    <property type="entry name" value="adh_short_C2"/>
    <property type="match status" value="1"/>
</dbReference>
<dbReference type="PROSITE" id="PS00061">
    <property type="entry name" value="ADH_SHORT"/>
    <property type="match status" value="1"/>
</dbReference>
<evidence type="ECO:0000256" key="2">
    <source>
        <dbReference type="ARBA" id="ARBA00023002"/>
    </source>
</evidence>
<dbReference type="PANTHER" id="PTHR42879:SF2">
    <property type="entry name" value="3-OXOACYL-[ACYL-CARRIER-PROTEIN] REDUCTASE FABG"/>
    <property type="match status" value="1"/>
</dbReference>
<dbReference type="AlphaFoldDB" id="A0A1I7DCG6"/>
<dbReference type="PRINTS" id="PR00081">
    <property type="entry name" value="GDHRDH"/>
</dbReference>
<keyword evidence="2" id="KW-0560">Oxidoreductase</keyword>
<dbReference type="GO" id="GO:0032787">
    <property type="term" value="P:monocarboxylic acid metabolic process"/>
    <property type="evidence" value="ECO:0007669"/>
    <property type="project" value="UniProtKB-ARBA"/>
</dbReference>
<dbReference type="InterPro" id="IPR036291">
    <property type="entry name" value="NAD(P)-bd_dom_sf"/>
</dbReference>
<reference evidence="3 4" key="1">
    <citation type="submission" date="2016-10" db="EMBL/GenBank/DDBJ databases">
        <authorList>
            <person name="de Groot N.N."/>
        </authorList>
    </citation>
    <scope>NUCLEOTIDE SEQUENCE [LARGE SCALE GENOMIC DNA]</scope>
    <source>
        <strain evidence="3 4">LMG 27731</strain>
    </source>
</reference>
<dbReference type="InterPro" id="IPR050259">
    <property type="entry name" value="SDR"/>
</dbReference>
<evidence type="ECO:0000313" key="3">
    <source>
        <dbReference type="EMBL" id="SFU09284.1"/>
    </source>
</evidence>
<dbReference type="Gene3D" id="3.40.50.720">
    <property type="entry name" value="NAD(P)-binding Rossmann-like Domain"/>
    <property type="match status" value="1"/>
</dbReference>
<organism evidence="3 4">
    <name type="scientific">Paraburkholderia aspalathi</name>
    <dbReference type="NCBI Taxonomy" id="1324617"/>
    <lineage>
        <taxon>Bacteria</taxon>
        <taxon>Pseudomonadati</taxon>
        <taxon>Pseudomonadota</taxon>
        <taxon>Betaproteobacteria</taxon>
        <taxon>Burkholderiales</taxon>
        <taxon>Burkholderiaceae</taxon>
        <taxon>Paraburkholderia</taxon>
    </lineage>
</organism>